<name>A0A4U9CVC1_RAOTE</name>
<dbReference type="EMBL" id="CABDVU010000001">
    <property type="protein sequence ID" value="VTN08967.1"/>
    <property type="molecule type" value="Genomic_DNA"/>
</dbReference>
<dbReference type="GO" id="GO:0004040">
    <property type="term" value="F:amidase activity"/>
    <property type="evidence" value="ECO:0007669"/>
    <property type="project" value="UniProtKB-EC"/>
</dbReference>
<keyword evidence="1" id="KW-0378">Hydrolase</keyword>
<gene>
    <name evidence="1" type="ORF">NCTC9185_00850</name>
</gene>
<evidence type="ECO:0000313" key="1">
    <source>
        <dbReference type="EMBL" id="VTN08967.1"/>
    </source>
</evidence>
<proteinExistence type="predicted"/>
<evidence type="ECO:0000313" key="2">
    <source>
        <dbReference type="Proteomes" id="UP000339249"/>
    </source>
</evidence>
<dbReference type="EC" id="3.5.1.4" evidence="1"/>
<organism evidence="1 2">
    <name type="scientific">Raoultella terrigena</name>
    <name type="common">Klebsiella terrigena</name>
    <dbReference type="NCBI Taxonomy" id="577"/>
    <lineage>
        <taxon>Bacteria</taxon>
        <taxon>Pseudomonadati</taxon>
        <taxon>Pseudomonadota</taxon>
        <taxon>Gammaproteobacteria</taxon>
        <taxon>Enterobacterales</taxon>
        <taxon>Enterobacteriaceae</taxon>
        <taxon>Klebsiella/Raoultella group</taxon>
        <taxon>Raoultella</taxon>
    </lineage>
</organism>
<accession>A0A4U9CVC1</accession>
<dbReference type="Proteomes" id="UP000339249">
    <property type="component" value="Unassembled WGS sequence"/>
</dbReference>
<protein>
    <submittedName>
        <fullName evidence="1">Amidase</fullName>
        <ecNumber evidence="1">3.5.1.4</ecNumber>
    </submittedName>
</protein>
<reference evidence="1 2" key="1">
    <citation type="submission" date="2019-04" db="EMBL/GenBank/DDBJ databases">
        <authorList>
            <consortium name="Pathogen Informatics"/>
        </authorList>
    </citation>
    <scope>NUCLEOTIDE SEQUENCE [LARGE SCALE GENOMIC DNA]</scope>
    <source>
        <strain evidence="1 2">NCTC9185</strain>
    </source>
</reference>
<dbReference type="AlphaFoldDB" id="A0A4U9CVC1"/>
<dbReference type="Gene3D" id="1.10.20.60">
    <property type="entry name" value="Glu-tRNAGln amidotransferase C subunit, N-terminal domain"/>
    <property type="match status" value="1"/>
</dbReference>
<sequence length="95" mass="11141">MAIQRPTAEQLQELASRLHISLTPAQSEEYLALMQANFDAYDLVDSLPDEIPEVRYPTRRWLSPDWRGKSAQRVVLQNRGERCDDWRAGRIYHRS</sequence>